<evidence type="ECO:0000313" key="3">
    <source>
        <dbReference type="EMBL" id="SVA46650.1"/>
    </source>
</evidence>
<dbReference type="InterPro" id="IPR036249">
    <property type="entry name" value="Thioredoxin-like_sf"/>
</dbReference>
<dbReference type="InterPro" id="IPR000866">
    <property type="entry name" value="AhpC/TSA"/>
</dbReference>
<organism evidence="3">
    <name type="scientific">marine metagenome</name>
    <dbReference type="NCBI Taxonomy" id="408172"/>
    <lineage>
        <taxon>unclassified sequences</taxon>
        <taxon>metagenomes</taxon>
        <taxon>ecological metagenomes</taxon>
    </lineage>
</organism>
<reference evidence="3" key="1">
    <citation type="submission" date="2018-05" db="EMBL/GenBank/DDBJ databases">
        <authorList>
            <person name="Lanie J.A."/>
            <person name="Ng W.-L."/>
            <person name="Kazmierczak K.M."/>
            <person name="Andrzejewski T.M."/>
            <person name="Davidsen T.M."/>
            <person name="Wayne K.J."/>
            <person name="Tettelin H."/>
            <person name="Glass J.I."/>
            <person name="Rusch D."/>
            <person name="Podicherti R."/>
            <person name="Tsui H.-C.T."/>
            <person name="Winkler M.E."/>
        </authorList>
    </citation>
    <scope>NUCLEOTIDE SEQUENCE</scope>
</reference>
<evidence type="ECO:0008006" key="4">
    <source>
        <dbReference type="Google" id="ProtNLM"/>
    </source>
</evidence>
<dbReference type="Gene3D" id="3.40.30.10">
    <property type="entry name" value="Glutaredoxin"/>
    <property type="match status" value="1"/>
</dbReference>
<accession>A0A381W294</accession>
<proteinExistence type="predicted"/>
<protein>
    <recommendedName>
        <fullName evidence="4">Redoxin domain-containing protein</fullName>
    </recommendedName>
</protein>
<dbReference type="Pfam" id="PF11412">
    <property type="entry name" value="DsbD_N"/>
    <property type="match status" value="1"/>
</dbReference>
<dbReference type="GO" id="GO:0016209">
    <property type="term" value="F:antioxidant activity"/>
    <property type="evidence" value="ECO:0007669"/>
    <property type="project" value="InterPro"/>
</dbReference>
<evidence type="ECO:0000259" key="1">
    <source>
        <dbReference type="Pfam" id="PF00578"/>
    </source>
</evidence>
<dbReference type="InterPro" id="IPR028250">
    <property type="entry name" value="DsbDN"/>
</dbReference>
<dbReference type="SUPFAM" id="SSF52833">
    <property type="entry name" value="Thioredoxin-like"/>
    <property type="match status" value="1"/>
</dbReference>
<feature type="domain" description="Alkyl hydroperoxide reductase subunit C/ Thiol specific antioxidant" evidence="1">
    <location>
        <begin position="2"/>
        <end position="84"/>
    </location>
</feature>
<evidence type="ECO:0000259" key="2">
    <source>
        <dbReference type="Pfam" id="PF11412"/>
    </source>
</evidence>
<feature type="domain" description="Thiol:disulfide interchange protein DsbD N-terminal" evidence="2">
    <location>
        <begin position="137"/>
        <end position="255"/>
    </location>
</feature>
<dbReference type="InterPro" id="IPR036929">
    <property type="entry name" value="DsbDN_sf"/>
</dbReference>
<gene>
    <name evidence="3" type="ORF">METZ01_LOCUS99504</name>
</gene>
<dbReference type="Gene3D" id="2.60.40.1250">
    <property type="entry name" value="Thiol:disulfide interchange protein DsbD, N-terminal domain"/>
    <property type="match status" value="1"/>
</dbReference>
<sequence length="269" mass="29671">MFEAENIRVYGVSYDSEEQLRTFADGHDVTYDLLSDPDSAVIRKFGILNTLITPDDPEQGAGRSYYGLPFPGVYVTDATGVVTEKFFHRYYGTRDSAGAIRDSALGELLARHEAPTAELNGAQVNLSAFLSDASLKFETQSTIYVRFELDGGLHVYGRPLPDGYIASEVTIQDMPGLRIGVPQYPATHARAFPELGVTLNVYEGVVDVAIPVTPNAEVFHRTNADRPEMVNLPVSVLYQVCSETVCYVPRTEELSLEVPFEPLLARDAR</sequence>
<dbReference type="AlphaFoldDB" id="A0A381W294"/>
<dbReference type="EMBL" id="UINC01010493">
    <property type="protein sequence ID" value="SVA46650.1"/>
    <property type="molecule type" value="Genomic_DNA"/>
</dbReference>
<dbReference type="Pfam" id="PF00578">
    <property type="entry name" value="AhpC-TSA"/>
    <property type="match status" value="1"/>
</dbReference>
<name>A0A381W294_9ZZZZ</name>
<dbReference type="GO" id="GO:0016491">
    <property type="term" value="F:oxidoreductase activity"/>
    <property type="evidence" value="ECO:0007669"/>
    <property type="project" value="InterPro"/>
</dbReference>